<reference evidence="1" key="1">
    <citation type="submission" date="2017-05" db="UniProtKB">
        <authorList>
            <consortium name="EnsemblMetazoa"/>
        </authorList>
    </citation>
    <scope>IDENTIFICATION</scope>
</reference>
<dbReference type="AlphaFoldDB" id="A0A1X7TGS1"/>
<evidence type="ECO:0000313" key="1">
    <source>
        <dbReference type="EnsemblMetazoa" id="Aqu2.1.13913_001"/>
    </source>
</evidence>
<dbReference type="EnsemblMetazoa" id="Aqu2.1.13913_001">
    <property type="protein sequence ID" value="Aqu2.1.13913_001"/>
    <property type="gene ID" value="Aqu2.1.13913"/>
</dbReference>
<proteinExistence type="predicted"/>
<sequence length="64" mass="7319">PRPPQALPQLHPCSQQVNIPDIVTKRWNHSLSVWSVTPITNWIIVFGGYTPYNNTAVIELSEYM</sequence>
<protein>
    <submittedName>
        <fullName evidence="1">Uncharacterized protein</fullName>
    </submittedName>
</protein>
<name>A0A1X7TGS1_AMPQE</name>
<accession>A0A1X7TGS1</accession>
<organism evidence="1">
    <name type="scientific">Amphimedon queenslandica</name>
    <name type="common">Sponge</name>
    <dbReference type="NCBI Taxonomy" id="400682"/>
    <lineage>
        <taxon>Eukaryota</taxon>
        <taxon>Metazoa</taxon>
        <taxon>Porifera</taxon>
        <taxon>Demospongiae</taxon>
        <taxon>Heteroscleromorpha</taxon>
        <taxon>Haplosclerida</taxon>
        <taxon>Niphatidae</taxon>
        <taxon>Amphimedon</taxon>
    </lineage>
</organism>
<dbReference type="InParanoid" id="A0A1X7TGS1"/>